<dbReference type="Proteomes" id="UP001234989">
    <property type="component" value="Chromosome 8"/>
</dbReference>
<protein>
    <submittedName>
        <fullName evidence="1">Uncharacterized protein</fullName>
    </submittedName>
</protein>
<proteinExistence type="predicted"/>
<sequence>MSTCLEDYIPSFWPNLSNAETQGVNLPMRSNTEVRHGVSFLRFLFFINLGIPFGGLQSDRRDLCNWDSHFLLQILECYVTKFLLQWV</sequence>
<evidence type="ECO:0000313" key="1">
    <source>
        <dbReference type="EMBL" id="WMV42325.1"/>
    </source>
</evidence>
<name>A0AAF0UA77_SOLVR</name>
<organism evidence="1 2">
    <name type="scientific">Solanum verrucosum</name>
    <dbReference type="NCBI Taxonomy" id="315347"/>
    <lineage>
        <taxon>Eukaryota</taxon>
        <taxon>Viridiplantae</taxon>
        <taxon>Streptophyta</taxon>
        <taxon>Embryophyta</taxon>
        <taxon>Tracheophyta</taxon>
        <taxon>Spermatophyta</taxon>
        <taxon>Magnoliopsida</taxon>
        <taxon>eudicotyledons</taxon>
        <taxon>Gunneridae</taxon>
        <taxon>Pentapetalae</taxon>
        <taxon>asterids</taxon>
        <taxon>lamiids</taxon>
        <taxon>Solanales</taxon>
        <taxon>Solanaceae</taxon>
        <taxon>Solanoideae</taxon>
        <taxon>Solaneae</taxon>
        <taxon>Solanum</taxon>
    </lineage>
</organism>
<evidence type="ECO:0000313" key="2">
    <source>
        <dbReference type="Proteomes" id="UP001234989"/>
    </source>
</evidence>
<accession>A0AAF0UA77</accession>
<gene>
    <name evidence="1" type="ORF">MTR67_035710</name>
</gene>
<dbReference type="AlphaFoldDB" id="A0AAF0UA77"/>
<keyword evidence="2" id="KW-1185">Reference proteome</keyword>
<dbReference type="EMBL" id="CP133619">
    <property type="protein sequence ID" value="WMV42325.1"/>
    <property type="molecule type" value="Genomic_DNA"/>
</dbReference>
<reference evidence="1" key="1">
    <citation type="submission" date="2023-08" db="EMBL/GenBank/DDBJ databases">
        <title>A de novo genome assembly of Solanum verrucosum Schlechtendal, a Mexican diploid species geographically isolated from the other diploid A-genome species in potato relatives.</title>
        <authorList>
            <person name="Hosaka K."/>
        </authorList>
    </citation>
    <scope>NUCLEOTIDE SEQUENCE</scope>
    <source>
        <tissue evidence="1">Young leaves</tissue>
    </source>
</reference>